<comment type="similarity">
    <text evidence="4">Belongs to the cyclophilin-type PPIase family.</text>
</comment>
<accession>A0A9D4PRX4</accession>
<evidence type="ECO:0000313" key="7">
    <source>
        <dbReference type="Proteomes" id="UP000821837"/>
    </source>
</evidence>
<sequence length="166" mass="18053">MTNPRVFLELTAADNVKLGKLTIELRKDIVPRTAENFRQLCTGQPGFGYKNCTFYRVASNFAAVSGDVEQNNGKGGKSIYGKAFEDENFNLSHNERGVVSMESSGKANNVNSRFYILFAKATYLDKKDVVVGKVIDGLGTLQKLEECGSPDGKPTKTVTISDCGVA</sequence>
<dbReference type="GO" id="GO:0006457">
    <property type="term" value="P:protein folding"/>
    <property type="evidence" value="ECO:0007669"/>
    <property type="project" value="TreeGrafter"/>
</dbReference>
<evidence type="ECO:0000256" key="1">
    <source>
        <dbReference type="ARBA" id="ARBA00000971"/>
    </source>
</evidence>
<dbReference type="EC" id="5.2.1.8" evidence="4"/>
<proteinExistence type="inferred from homology"/>
<dbReference type="PANTHER" id="PTHR11071">
    <property type="entry name" value="PEPTIDYL-PROLYL CIS-TRANS ISOMERASE"/>
    <property type="match status" value="1"/>
</dbReference>
<dbReference type="GO" id="GO:0005737">
    <property type="term" value="C:cytoplasm"/>
    <property type="evidence" value="ECO:0007669"/>
    <property type="project" value="TreeGrafter"/>
</dbReference>
<dbReference type="OrthoDB" id="193499at2759"/>
<gene>
    <name evidence="6" type="ORF">HPB52_015405</name>
</gene>
<dbReference type="EMBL" id="JABSTV010001251">
    <property type="protein sequence ID" value="KAH7951917.1"/>
    <property type="molecule type" value="Genomic_DNA"/>
</dbReference>
<dbReference type="Proteomes" id="UP000821837">
    <property type="component" value="Chromosome 5"/>
</dbReference>
<dbReference type="SUPFAM" id="SSF50891">
    <property type="entry name" value="Cyclophilin-like"/>
    <property type="match status" value="1"/>
</dbReference>
<evidence type="ECO:0000259" key="5">
    <source>
        <dbReference type="PROSITE" id="PS50072"/>
    </source>
</evidence>
<dbReference type="PROSITE" id="PS50072">
    <property type="entry name" value="CSA_PPIASE_2"/>
    <property type="match status" value="1"/>
</dbReference>
<dbReference type="GO" id="GO:0003755">
    <property type="term" value="F:peptidyl-prolyl cis-trans isomerase activity"/>
    <property type="evidence" value="ECO:0007669"/>
    <property type="project" value="UniProtKB-UniRule"/>
</dbReference>
<keyword evidence="7" id="KW-1185">Reference proteome</keyword>
<dbReference type="InterPro" id="IPR029000">
    <property type="entry name" value="Cyclophilin-like_dom_sf"/>
</dbReference>
<evidence type="ECO:0000256" key="2">
    <source>
        <dbReference type="ARBA" id="ARBA00023110"/>
    </source>
</evidence>
<protein>
    <recommendedName>
        <fullName evidence="4">Peptidyl-prolyl cis-trans isomerase</fullName>
        <shortName evidence="4">PPIase</shortName>
        <ecNumber evidence="4">5.2.1.8</ecNumber>
    </recommendedName>
</protein>
<reference evidence="6" key="1">
    <citation type="journal article" date="2020" name="Cell">
        <title>Large-Scale Comparative Analyses of Tick Genomes Elucidate Their Genetic Diversity and Vector Capacities.</title>
        <authorList>
            <consortium name="Tick Genome and Microbiome Consortium (TIGMIC)"/>
            <person name="Jia N."/>
            <person name="Wang J."/>
            <person name="Shi W."/>
            <person name="Du L."/>
            <person name="Sun Y."/>
            <person name="Zhan W."/>
            <person name="Jiang J.F."/>
            <person name="Wang Q."/>
            <person name="Zhang B."/>
            <person name="Ji P."/>
            <person name="Bell-Sakyi L."/>
            <person name="Cui X.M."/>
            <person name="Yuan T.T."/>
            <person name="Jiang B.G."/>
            <person name="Yang W.F."/>
            <person name="Lam T.T."/>
            <person name="Chang Q.C."/>
            <person name="Ding S.J."/>
            <person name="Wang X.J."/>
            <person name="Zhu J.G."/>
            <person name="Ruan X.D."/>
            <person name="Zhao L."/>
            <person name="Wei J.T."/>
            <person name="Ye R.Z."/>
            <person name="Que T.C."/>
            <person name="Du C.H."/>
            <person name="Zhou Y.H."/>
            <person name="Cheng J.X."/>
            <person name="Dai P.F."/>
            <person name="Guo W.B."/>
            <person name="Han X.H."/>
            <person name="Huang E.J."/>
            <person name="Li L.F."/>
            <person name="Wei W."/>
            <person name="Gao Y.C."/>
            <person name="Liu J.Z."/>
            <person name="Shao H.Z."/>
            <person name="Wang X."/>
            <person name="Wang C.C."/>
            <person name="Yang T.C."/>
            <person name="Huo Q.B."/>
            <person name="Li W."/>
            <person name="Chen H.Y."/>
            <person name="Chen S.E."/>
            <person name="Zhou L.G."/>
            <person name="Ni X.B."/>
            <person name="Tian J.H."/>
            <person name="Sheng Y."/>
            <person name="Liu T."/>
            <person name="Pan Y.S."/>
            <person name="Xia L.Y."/>
            <person name="Li J."/>
            <person name="Zhao F."/>
            <person name="Cao W.C."/>
        </authorList>
    </citation>
    <scope>NUCLEOTIDE SEQUENCE</scope>
    <source>
        <strain evidence="6">Rsan-2018</strain>
    </source>
</reference>
<comment type="function">
    <text evidence="4">PPIases accelerate the folding of proteins. It catalyzes the cis-trans isomerization of proline imidic peptide bonds in oligopeptides.</text>
</comment>
<keyword evidence="3 4" id="KW-0413">Isomerase</keyword>
<name>A0A9D4PRX4_RHISA</name>
<dbReference type="FunFam" id="2.40.100.10:FF:000025">
    <property type="entry name" value="Peptidyl-prolyl cis-trans isomerase CYP19-2"/>
    <property type="match status" value="1"/>
</dbReference>
<comment type="catalytic activity">
    <reaction evidence="1 4">
        <text>[protein]-peptidylproline (omega=180) = [protein]-peptidylproline (omega=0)</text>
        <dbReference type="Rhea" id="RHEA:16237"/>
        <dbReference type="Rhea" id="RHEA-COMP:10747"/>
        <dbReference type="Rhea" id="RHEA-COMP:10748"/>
        <dbReference type="ChEBI" id="CHEBI:83833"/>
        <dbReference type="ChEBI" id="CHEBI:83834"/>
        <dbReference type="EC" id="5.2.1.8"/>
    </reaction>
</comment>
<dbReference type="OMA" id="NCTFYRV"/>
<dbReference type="AlphaFoldDB" id="A0A9D4PRX4"/>
<dbReference type="PRINTS" id="PR00153">
    <property type="entry name" value="CSAPPISMRASE"/>
</dbReference>
<keyword evidence="2 4" id="KW-0697">Rotamase</keyword>
<organism evidence="6 7">
    <name type="scientific">Rhipicephalus sanguineus</name>
    <name type="common">Brown dog tick</name>
    <name type="synonym">Ixodes sanguineus</name>
    <dbReference type="NCBI Taxonomy" id="34632"/>
    <lineage>
        <taxon>Eukaryota</taxon>
        <taxon>Metazoa</taxon>
        <taxon>Ecdysozoa</taxon>
        <taxon>Arthropoda</taxon>
        <taxon>Chelicerata</taxon>
        <taxon>Arachnida</taxon>
        <taxon>Acari</taxon>
        <taxon>Parasitiformes</taxon>
        <taxon>Ixodida</taxon>
        <taxon>Ixodoidea</taxon>
        <taxon>Ixodidae</taxon>
        <taxon>Rhipicephalinae</taxon>
        <taxon>Rhipicephalus</taxon>
        <taxon>Rhipicephalus</taxon>
    </lineage>
</organism>
<dbReference type="GO" id="GO:0016018">
    <property type="term" value="F:cyclosporin A binding"/>
    <property type="evidence" value="ECO:0007669"/>
    <property type="project" value="TreeGrafter"/>
</dbReference>
<dbReference type="Gene3D" id="2.40.100.10">
    <property type="entry name" value="Cyclophilin-like"/>
    <property type="match status" value="1"/>
</dbReference>
<evidence type="ECO:0000313" key="6">
    <source>
        <dbReference type="EMBL" id="KAH7951917.1"/>
    </source>
</evidence>
<comment type="caution">
    <text evidence="6">The sequence shown here is derived from an EMBL/GenBank/DDBJ whole genome shotgun (WGS) entry which is preliminary data.</text>
</comment>
<dbReference type="InterPro" id="IPR024936">
    <property type="entry name" value="Cyclophilin-type_PPIase"/>
</dbReference>
<dbReference type="PIRSF" id="PIRSF001467">
    <property type="entry name" value="Peptidylpro_ismrse"/>
    <property type="match status" value="1"/>
</dbReference>
<evidence type="ECO:0000256" key="4">
    <source>
        <dbReference type="RuleBase" id="RU363019"/>
    </source>
</evidence>
<dbReference type="VEuPathDB" id="VectorBase:RSAN_028901"/>
<dbReference type="PANTHER" id="PTHR11071:SF561">
    <property type="entry name" value="PEPTIDYL-PROLYL CIS-TRANS ISOMERASE D-RELATED"/>
    <property type="match status" value="1"/>
</dbReference>
<evidence type="ECO:0000256" key="3">
    <source>
        <dbReference type="ARBA" id="ARBA00023235"/>
    </source>
</evidence>
<reference evidence="6" key="2">
    <citation type="submission" date="2021-09" db="EMBL/GenBank/DDBJ databases">
        <authorList>
            <person name="Jia N."/>
            <person name="Wang J."/>
            <person name="Shi W."/>
            <person name="Du L."/>
            <person name="Sun Y."/>
            <person name="Zhan W."/>
            <person name="Jiang J."/>
            <person name="Wang Q."/>
            <person name="Zhang B."/>
            <person name="Ji P."/>
            <person name="Sakyi L.B."/>
            <person name="Cui X."/>
            <person name="Yuan T."/>
            <person name="Jiang B."/>
            <person name="Yang W."/>
            <person name="Lam T.T.-Y."/>
            <person name="Chang Q."/>
            <person name="Ding S."/>
            <person name="Wang X."/>
            <person name="Zhu J."/>
            <person name="Ruan X."/>
            <person name="Zhao L."/>
            <person name="Wei J."/>
            <person name="Que T."/>
            <person name="Du C."/>
            <person name="Cheng J."/>
            <person name="Dai P."/>
            <person name="Han X."/>
            <person name="Huang E."/>
            <person name="Gao Y."/>
            <person name="Liu J."/>
            <person name="Shao H."/>
            <person name="Ye R."/>
            <person name="Li L."/>
            <person name="Wei W."/>
            <person name="Wang X."/>
            <person name="Wang C."/>
            <person name="Huo Q."/>
            <person name="Li W."/>
            <person name="Guo W."/>
            <person name="Chen H."/>
            <person name="Chen S."/>
            <person name="Zhou L."/>
            <person name="Zhou L."/>
            <person name="Ni X."/>
            <person name="Tian J."/>
            <person name="Zhou Y."/>
            <person name="Sheng Y."/>
            <person name="Liu T."/>
            <person name="Pan Y."/>
            <person name="Xia L."/>
            <person name="Li J."/>
            <person name="Zhao F."/>
            <person name="Cao W."/>
        </authorList>
    </citation>
    <scope>NUCLEOTIDE SEQUENCE</scope>
    <source>
        <strain evidence="6">Rsan-2018</strain>
        <tissue evidence="6">Larvae</tissue>
    </source>
</reference>
<dbReference type="Pfam" id="PF00160">
    <property type="entry name" value="Pro_isomerase"/>
    <property type="match status" value="1"/>
</dbReference>
<feature type="domain" description="PPIase cyclophilin-type" evidence="5">
    <location>
        <begin position="12"/>
        <end position="165"/>
    </location>
</feature>
<dbReference type="InterPro" id="IPR002130">
    <property type="entry name" value="Cyclophilin-type_PPIase_dom"/>
</dbReference>